<dbReference type="HOGENOM" id="CLU_2749823_0_0_5"/>
<keyword evidence="2" id="KW-1185">Reference proteome</keyword>
<dbReference type="KEGG" id="aol:S58_27720"/>
<dbReference type="STRING" id="1245469.S58_27720"/>
<dbReference type="AlphaFoldDB" id="M4Z5L6"/>
<dbReference type="EMBL" id="AP012603">
    <property type="protein sequence ID" value="BAM88778.1"/>
    <property type="molecule type" value="Genomic_DNA"/>
</dbReference>
<evidence type="ECO:0000313" key="1">
    <source>
        <dbReference type="EMBL" id="BAM88778.1"/>
    </source>
</evidence>
<gene>
    <name evidence="1" type="ORF">S58_27720</name>
</gene>
<organism evidence="1 2">
    <name type="scientific">Bradyrhizobium oligotrophicum S58</name>
    <dbReference type="NCBI Taxonomy" id="1245469"/>
    <lineage>
        <taxon>Bacteria</taxon>
        <taxon>Pseudomonadati</taxon>
        <taxon>Pseudomonadota</taxon>
        <taxon>Alphaproteobacteria</taxon>
        <taxon>Hyphomicrobiales</taxon>
        <taxon>Nitrobacteraceae</taxon>
        <taxon>Bradyrhizobium</taxon>
    </lineage>
</organism>
<proteinExistence type="predicted"/>
<evidence type="ECO:0000313" key="2">
    <source>
        <dbReference type="Proteomes" id="UP000011841"/>
    </source>
</evidence>
<protein>
    <submittedName>
        <fullName evidence="1">Uncharacterized protein</fullName>
    </submittedName>
</protein>
<sequence>MGLGWGRAIKADPFREHRGSFSLWSGLDDCHRGAAKTSARRDRLKEQEANKAGPLAEPVRADYAIVIQLS</sequence>
<reference evidence="1 2" key="1">
    <citation type="journal article" date="2013" name="Appl. Environ. Microbiol.">
        <title>Genome analysis suggests that the soil oligotrophic bacterium Agromonas oligotrophica (Bradyrhizobium oligotrophicum) is a nitrogen-fixing symbiont of Aeschynomene indica.</title>
        <authorList>
            <person name="Okubo T."/>
            <person name="Fukushima S."/>
            <person name="Itakura M."/>
            <person name="Oshima K."/>
            <person name="Longtonglang A."/>
            <person name="Teaumroong N."/>
            <person name="Mitsui H."/>
            <person name="Hattori M."/>
            <person name="Hattori R."/>
            <person name="Hattori T."/>
            <person name="Minamisawa K."/>
        </authorList>
    </citation>
    <scope>NUCLEOTIDE SEQUENCE [LARGE SCALE GENOMIC DNA]</scope>
    <source>
        <strain evidence="1 2">S58</strain>
    </source>
</reference>
<accession>M4Z5L6</accession>
<name>M4Z5L6_9BRAD</name>
<dbReference type="Proteomes" id="UP000011841">
    <property type="component" value="Chromosome"/>
</dbReference>